<keyword evidence="2" id="KW-0820">tRNA-binding</keyword>
<protein>
    <recommendedName>
        <fullName evidence="2">D-aminoacyl-tRNA deacylase</fullName>
        <shortName evidence="2">DTD</shortName>
        <ecNumber evidence="2">3.1.1.96</ecNumber>
    </recommendedName>
    <alternativeName>
        <fullName evidence="2">Gly-tRNA(Ala) deacylase</fullName>
        <ecNumber evidence="2">3.1.1.-</ecNumber>
    </alternativeName>
</protein>
<comment type="function">
    <text evidence="2">An aminoacyl-tRNA editing enzyme that deacylates mischarged D-aminoacyl-tRNAs. Also deacylates mischarged glycyl-tRNA(Ala), protecting cells against glycine mischarging by AlaRS. Acts via tRNA-based rather than protein-based catalysis; rejects L-amino acids rather than detecting D-amino acids in the active site. By recycling D-aminoacyl-tRNA to D-amino acids and free tRNA molecules, this enzyme counteracts the toxicity associated with the formation of D-aminoacyl-tRNA entities in vivo and helps enforce protein L-homochirality.</text>
</comment>
<dbReference type="SUPFAM" id="SSF69500">
    <property type="entry name" value="DTD-like"/>
    <property type="match status" value="1"/>
</dbReference>
<reference evidence="3" key="2">
    <citation type="submission" date="2021-04" db="EMBL/GenBank/DDBJ databases">
        <authorList>
            <person name="Gilroy R."/>
        </authorList>
    </citation>
    <scope>NUCLEOTIDE SEQUENCE</scope>
    <source>
        <strain evidence="3">ChiHecolR3B27-1887</strain>
    </source>
</reference>
<dbReference type="GO" id="GO:0005737">
    <property type="term" value="C:cytoplasm"/>
    <property type="evidence" value="ECO:0007669"/>
    <property type="project" value="UniProtKB-SubCell"/>
</dbReference>
<dbReference type="EC" id="3.1.1.-" evidence="2"/>
<comment type="subunit">
    <text evidence="2">Homodimer.</text>
</comment>
<comment type="similarity">
    <text evidence="1 2">Belongs to the DTD family.</text>
</comment>
<dbReference type="InterPro" id="IPR023509">
    <property type="entry name" value="DTD-like_sf"/>
</dbReference>
<organism evidence="3 4">
    <name type="scientific">Candidatus Olsenella stercoravium</name>
    <dbReference type="NCBI Taxonomy" id="2838713"/>
    <lineage>
        <taxon>Bacteria</taxon>
        <taxon>Bacillati</taxon>
        <taxon>Actinomycetota</taxon>
        <taxon>Coriobacteriia</taxon>
        <taxon>Coriobacteriales</taxon>
        <taxon>Atopobiaceae</taxon>
        <taxon>Olsenella</taxon>
    </lineage>
</organism>
<evidence type="ECO:0000256" key="2">
    <source>
        <dbReference type="HAMAP-Rule" id="MF_00518"/>
    </source>
</evidence>
<comment type="subcellular location">
    <subcellularLocation>
        <location evidence="2">Cytoplasm</location>
    </subcellularLocation>
</comment>
<dbReference type="HAMAP" id="MF_00518">
    <property type="entry name" value="Deacylase_Dtd"/>
    <property type="match status" value="1"/>
</dbReference>
<dbReference type="GO" id="GO:0000049">
    <property type="term" value="F:tRNA binding"/>
    <property type="evidence" value="ECO:0007669"/>
    <property type="project" value="UniProtKB-UniRule"/>
</dbReference>
<dbReference type="NCBIfam" id="TIGR00256">
    <property type="entry name" value="D-aminoacyl-tRNA deacylase"/>
    <property type="match status" value="1"/>
</dbReference>
<accession>A0A9D2DJF8</accession>
<keyword evidence="2 3" id="KW-0378">Hydrolase</keyword>
<comment type="catalytic activity">
    <reaction evidence="2">
        <text>glycyl-tRNA(Ala) + H2O = tRNA(Ala) + glycine + H(+)</text>
        <dbReference type="Rhea" id="RHEA:53744"/>
        <dbReference type="Rhea" id="RHEA-COMP:9657"/>
        <dbReference type="Rhea" id="RHEA-COMP:13640"/>
        <dbReference type="ChEBI" id="CHEBI:15377"/>
        <dbReference type="ChEBI" id="CHEBI:15378"/>
        <dbReference type="ChEBI" id="CHEBI:57305"/>
        <dbReference type="ChEBI" id="CHEBI:78442"/>
        <dbReference type="ChEBI" id="CHEBI:78522"/>
    </reaction>
</comment>
<name>A0A9D2DJF8_9ACTN</name>
<comment type="caution">
    <text evidence="3">The sequence shown here is derived from an EMBL/GenBank/DDBJ whole genome shotgun (WGS) entry which is preliminary data.</text>
</comment>
<keyword evidence="2" id="KW-0963">Cytoplasm</keyword>
<dbReference type="InterPro" id="IPR003732">
    <property type="entry name" value="Daa-tRNA_deacyls_DTD"/>
</dbReference>
<dbReference type="EMBL" id="DXBZ01000041">
    <property type="protein sequence ID" value="HIZ17884.1"/>
    <property type="molecule type" value="Genomic_DNA"/>
</dbReference>
<reference evidence="3" key="1">
    <citation type="journal article" date="2021" name="PeerJ">
        <title>Extensive microbial diversity within the chicken gut microbiome revealed by metagenomics and culture.</title>
        <authorList>
            <person name="Gilroy R."/>
            <person name="Ravi A."/>
            <person name="Getino M."/>
            <person name="Pursley I."/>
            <person name="Horton D.L."/>
            <person name="Alikhan N.F."/>
            <person name="Baker D."/>
            <person name="Gharbi K."/>
            <person name="Hall N."/>
            <person name="Watson M."/>
            <person name="Adriaenssens E.M."/>
            <person name="Foster-Nyarko E."/>
            <person name="Jarju S."/>
            <person name="Secka A."/>
            <person name="Antonio M."/>
            <person name="Oren A."/>
            <person name="Chaudhuri R.R."/>
            <person name="La Ragione R."/>
            <person name="Hildebrand F."/>
            <person name="Pallen M.J."/>
        </authorList>
    </citation>
    <scope>NUCLEOTIDE SEQUENCE</scope>
    <source>
        <strain evidence="3">ChiHecolR3B27-1887</strain>
    </source>
</reference>
<evidence type="ECO:0000313" key="4">
    <source>
        <dbReference type="Proteomes" id="UP000824029"/>
    </source>
</evidence>
<evidence type="ECO:0000313" key="3">
    <source>
        <dbReference type="EMBL" id="HIZ17884.1"/>
    </source>
</evidence>
<dbReference type="Gene3D" id="3.50.80.10">
    <property type="entry name" value="D-tyrosyl-tRNA(Tyr) deacylase"/>
    <property type="match status" value="1"/>
</dbReference>
<comment type="domain">
    <text evidence="2">A Gly-cisPro motif from one monomer fits into the active site of the other monomer to allow specific chiral rejection of L-amino acids.</text>
</comment>
<dbReference type="EC" id="3.1.1.96" evidence="2"/>
<feature type="short sequence motif" description="Gly-cisPro motif, important for rejection of L-amino acids" evidence="2">
    <location>
        <begin position="139"/>
        <end position="140"/>
    </location>
</feature>
<evidence type="ECO:0000256" key="1">
    <source>
        <dbReference type="ARBA" id="ARBA00009673"/>
    </source>
</evidence>
<dbReference type="AlphaFoldDB" id="A0A9D2DJF8"/>
<comment type="catalytic activity">
    <reaction evidence="2">
        <text>a D-aminoacyl-tRNA + H2O = a tRNA + a D-alpha-amino acid + H(+)</text>
        <dbReference type="Rhea" id="RHEA:13953"/>
        <dbReference type="Rhea" id="RHEA-COMP:10123"/>
        <dbReference type="Rhea" id="RHEA-COMP:10124"/>
        <dbReference type="ChEBI" id="CHEBI:15377"/>
        <dbReference type="ChEBI" id="CHEBI:15378"/>
        <dbReference type="ChEBI" id="CHEBI:59871"/>
        <dbReference type="ChEBI" id="CHEBI:78442"/>
        <dbReference type="ChEBI" id="CHEBI:79333"/>
        <dbReference type="EC" id="3.1.1.96"/>
    </reaction>
</comment>
<dbReference type="GO" id="GO:0043908">
    <property type="term" value="F:Ser(Gly)-tRNA(Ala) hydrolase activity"/>
    <property type="evidence" value="ECO:0007669"/>
    <property type="project" value="UniProtKB-UniRule"/>
</dbReference>
<gene>
    <name evidence="2 3" type="primary">dtd</name>
    <name evidence="3" type="ORF">IAA22_02065</name>
</gene>
<dbReference type="PANTHER" id="PTHR10472:SF5">
    <property type="entry name" value="D-AMINOACYL-TRNA DEACYLASE 1"/>
    <property type="match status" value="1"/>
</dbReference>
<dbReference type="FunFam" id="3.50.80.10:FF:000001">
    <property type="entry name" value="D-aminoacyl-tRNA deacylase"/>
    <property type="match status" value="1"/>
</dbReference>
<dbReference type="Pfam" id="PF02580">
    <property type="entry name" value="Tyr_Deacylase"/>
    <property type="match status" value="1"/>
</dbReference>
<dbReference type="GO" id="GO:0019478">
    <property type="term" value="P:D-amino acid catabolic process"/>
    <property type="evidence" value="ECO:0007669"/>
    <property type="project" value="UniProtKB-UniRule"/>
</dbReference>
<sequence length="162" mass="17396">MRALIQRVERAQVEVDGVVVGSCGAGYLVLLGVAPGDDEALAERLWRKVAALRICADEAGKTNRSLVDTDGDVLVVSQFTLYADARRGNRPSFTGAAAPNLAESLYERFCELAEKDLGAARVGRGVFGADMRVSLVNDGPFTVLLDTDELGWSDHTRNGGKR</sequence>
<keyword evidence="2" id="KW-0694">RNA-binding</keyword>
<proteinExistence type="inferred from homology"/>
<dbReference type="Proteomes" id="UP000824029">
    <property type="component" value="Unassembled WGS sequence"/>
</dbReference>
<dbReference type="GO" id="GO:0051500">
    <property type="term" value="F:D-tyrosyl-tRNA(Tyr) deacylase activity"/>
    <property type="evidence" value="ECO:0007669"/>
    <property type="project" value="TreeGrafter"/>
</dbReference>
<dbReference type="GO" id="GO:0106026">
    <property type="term" value="F:Gly-tRNA(Ala) deacylase activity"/>
    <property type="evidence" value="ECO:0007669"/>
    <property type="project" value="UniProtKB-UniRule"/>
</dbReference>
<dbReference type="PANTHER" id="PTHR10472">
    <property type="entry name" value="D-TYROSYL-TRNA TYR DEACYLASE"/>
    <property type="match status" value="1"/>
</dbReference>